<evidence type="ECO:0000313" key="2">
    <source>
        <dbReference type="Proteomes" id="UP001163321"/>
    </source>
</evidence>
<dbReference type="EMBL" id="CM047586">
    <property type="protein sequence ID" value="KAI9908851.1"/>
    <property type="molecule type" value="Genomic_DNA"/>
</dbReference>
<keyword evidence="2" id="KW-1185">Reference proteome</keyword>
<name>A0ACC0VSW6_9STRA</name>
<gene>
    <name evidence="1" type="ORF">PsorP6_015336</name>
</gene>
<comment type="caution">
    <text evidence="1">The sequence shown here is derived from an EMBL/GenBank/DDBJ whole genome shotgun (WGS) entry which is preliminary data.</text>
</comment>
<sequence length="149" mass="16991">MEQLLHCPAVNHRRKILTLAGRIRKATIFIAATLTAIHCQKWTALNSIIVLVCSIDIVLHRSTRLHNCYFVKDHGLYVILALTVCHGRNVDAFSLNILQCTFDGCHVDSVKHSSVFLVECFIVRRYETLMLGIPYRCITLNSHCHARHL</sequence>
<reference evidence="1 2" key="1">
    <citation type="journal article" date="2022" name="bioRxiv">
        <title>The genome of the oomycete Peronosclerospora sorghi, a cosmopolitan pathogen of maize and sorghum, is inflated with dispersed pseudogenes.</title>
        <authorList>
            <person name="Fletcher K."/>
            <person name="Martin F."/>
            <person name="Isakeit T."/>
            <person name="Cavanaugh K."/>
            <person name="Magill C."/>
            <person name="Michelmore R."/>
        </authorList>
    </citation>
    <scope>NUCLEOTIDE SEQUENCE [LARGE SCALE GENOMIC DNA]</scope>
    <source>
        <strain evidence="1">P6</strain>
    </source>
</reference>
<organism evidence="1 2">
    <name type="scientific">Peronosclerospora sorghi</name>
    <dbReference type="NCBI Taxonomy" id="230839"/>
    <lineage>
        <taxon>Eukaryota</taxon>
        <taxon>Sar</taxon>
        <taxon>Stramenopiles</taxon>
        <taxon>Oomycota</taxon>
        <taxon>Peronosporomycetes</taxon>
        <taxon>Peronosporales</taxon>
        <taxon>Peronosporaceae</taxon>
        <taxon>Peronosclerospora</taxon>
    </lineage>
</organism>
<accession>A0ACC0VSW6</accession>
<proteinExistence type="predicted"/>
<evidence type="ECO:0000313" key="1">
    <source>
        <dbReference type="EMBL" id="KAI9908851.1"/>
    </source>
</evidence>
<dbReference type="Proteomes" id="UP001163321">
    <property type="component" value="Chromosome 7"/>
</dbReference>
<protein>
    <submittedName>
        <fullName evidence="1">Uncharacterized protein</fullName>
    </submittedName>
</protein>